<evidence type="ECO:0000313" key="2">
    <source>
        <dbReference type="Proteomes" id="UP000277580"/>
    </source>
</evidence>
<proteinExistence type="predicted"/>
<accession>A0A3N4KEE0</accession>
<protein>
    <submittedName>
        <fullName evidence="1">Uncharacterized protein</fullName>
    </submittedName>
</protein>
<evidence type="ECO:0000313" key="1">
    <source>
        <dbReference type="EMBL" id="RPB08860.1"/>
    </source>
</evidence>
<gene>
    <name evidence="1" type="ORF">P167DRAFT_548627</name>
</gene>
<dbReference type="AlphaFoldDB" id="A0A3N4KEE0"/>
<sequence>MPRFRPIDAEKPATRPQKWNGNTYIRAEFNHRAALYIRRNEYPPLLPLHSFILPAEKFNNEARIINRKRCKGLAAAGYDWPPNGLIRLIDPISGKACAEAPFRLQHFNSLPLSDFLIISIFYGLGWNPNLAPAVISVGPWHTRAEMIEEYRAFIGANYV</sequence>
<keyword evidence="2" id="KW-1185">Reference proteome</keyword>
<organism evidence="1 2">
    <name type="scientific">Morchella conica CCBAS932</name>
    <dbReference type="NCBI Taxonomy" id="1392247"/>
    <lineage>
        <taxon>Eukaryota</taxon>
        <taxon>Fungi</taxon>
        <taxon>Dikarya</taxon>
        <taxon>Ascomycota</taxon>
        <taxon>Pezizomycotina</taxon>
        <taxon>Pezizomycetes</taxon>
        <taxon>Pezizales</taxon>
        <taxon>Morchellaceae</taxon>
        <taxon>Morchella</taxon>
    </lineage>
</organism>
<dbReference type="EMBL" id="ML119158">
    <property type="protein sequence ID" value="RPB08860.1"/>
    <property type="molecule type" value="Genomic_DNA"/>
</dbReference>
<dbReference type="OrthoDB" id="10308272at2759"/>
<dbReference type="InParanoid" id="A0A3N4KEE0"/>
<reference evidence="1 2" key="1">
    <citation type="journal article" date="2018" name="Nat. Ecol. Evol.">
        <title>Pezizomycetes genomes reveal the molecular basis of ectomycorrhizal truffle lifestyle.</title>
        <authorList>
            <person name="Murat C."/>
            <person name="Payen T."/>
            <person name="Noel B."/>
            <person name="Kuo A."/>
            <person name="Morin E."/>
            <person name="Chen J."/>
            <person name="Kohler A."/>
            <person name="Krizsan K."/>
            <person name="Balestrini R."/>
            <person name="Da Silva C."/>
            <person name="Montanini B."/>
            <person name="Hainaut M."/>
            <person name="Levati E."/>
            <person name="Barry K.W."/>
            <person name="Belfiori B."/>
            <person name="Cichocki N."/>
            <person name="Clum A."/>
            <person name="Dockter R.B."/>
            <person name="Fauchery L."/>
            <person name="Guy J."/>
            <person name="Iotti M."/>
            <person name="Le Tacon F."/>
            <person name="Lindquist E.A."/>
            <person name="Lipzen A."/>
            <person name="Malagnac F."/>
            <person name="Mello A."/>
            <person name="Molinier V."/>
            <person name="Miyauchi S."/>
            <person name="Poulain J."/>
            <person name="Riccioni C."/>
            <person name="Rubini A."/>
            <person name="Sitrit Y."/>
            <person name="Splivallo R."/>
            <person name="Traeger S."/>
            <person name="Wang M."/>
            <person name="Zifcakova L."/>
            <person name="Wipf D."/>
            <person name="Zambonelli A."/>
            <person name="Paolocci F."/>
            <person name="Nowrousian M."/>
            <person name="Ottonello S."/>
            <person name="Baldrian P."/>
            <person name="Spatafora J.W."/>
            <person name="Henrissat B."/>
            <person name="Nagy L.G."/>
            <person name="Aury J.M."/>
            <person name="Wincker P."/>
            <person name="Grigoriev I.V."/>
            <person name="Bonfante P."/>
            <person name="Martin F.M."/>
        </authorList>
    </citation>
    <scope>NUCLEOTIDE SEQUENCE [LARGE SCALE GENOMIC DNA]</scope>
    <source>
        <strain evidence="1 2">CCBAS932</strain>
    </source>
</reference>
<name>A0A3N4KEE0_9PEZI</name>
<dbReference type="Proteomes" id="UP000277580">
    <property type="component" value="Unassembled WGS sequence"/>
</dbReference>